<evidence type="ECO:0000313" key="2">
    <source>
        <dbReference type="EMBL" id="PSN71881.1"/>
    </source>
</evidence>
<name>A0A2T2P2I0_CORCC</name>
<dbReference type="Proteomes" id="UP000240883">
    <property type="component" value="Unassembled WGS sequence"/>
</dbReference>
<gene>
    <name evidence="2" type="ORF">BS50DRAFT_657606</name>
</gene>
<protein>
    <submittedName>
        <fullName evidence="2">Uncharacterized protein</fullName>
    </submittedName>
</protein>
<evidence type="ECO:0000313" key="3">
    <source>
        <dbReference type="Proteomes" id="UP000240883"/>
    </source>
</evidence>
<dbReference type="EMBL" id="KZ678130">
    <property type="protein sequence ID" value="PSN71881.1"/>
    <property type="molecule type" value="Genomic_DNA"/>
</dbReference>
<organism evidence="2 3">
    <name type="scientific">Corynespora cassiicola Philippines</name>
    <dbReference type="NCBI Taxonomy" id="1448308"/>
    <lineage>
        <taxon>Eukaryota</taxon>
        <taxon>Fungi</taxon>
        <taxon>Dikarya</taxon>
        <taxon>Ascomycota</taxon>
        <taxon>Pezizomycotina</taxon>
        <taxon>Dothideomycetes</taxon>
        <taxon>Pleosporomycetidae</taxon>
        <taxon>Pleosporales</taxon>
        <taxon>Corynesporascaceae</taxon>
        <taxon>Corynespora</taxon>
    </lineage>
</organism>
<proteinExistence type="predicted"/>
<feature type="compositionally biased region" description="Low complexity" evidence="1">
    <location>
        <begin position="1"/>
        <end position="11"/>
    </location>
</feature>
<feature type="region of interest" description="Disordered" evidence="1">
    <location>
        <begin position="1"/>
        <end position="27"/>
    </location>
</feature>
<accession>A0A2T2P2I0</accession>
<dbReference type="AlphaFoldDB" id="A0A2T2P2I0"/>
<reference evidence="2 3" key="1">
    <citation type="journal article" date="2018" name="Front. Microbiol.">
        <title>Genome-Wide Analysis of Corynespora cassiicola Leaf Fall Disease Putative Effectors.</title>
        <authorList>
            <person name="Lopez D."/>
            <person name="Ribeiro S."/>
            <person name="Label P."/>
            <person name="Fumanal B."/>
            <person name="Venisse J.S."/>
            <person name="Kohler A."/>
            <person name="de Oliveira R.R."/>
            <person name="Labutti K."/>
            <person name="Lipzen A."/>
            <person name="Lail K."/>
            <person name="Bauer D."/>
            <person name="Ohm R.A."/>
            <person name="Barry K.W."/>
            <person name="Spatafora J."/>
            <person name="Grigoriev I.V."/>
            <person name="Martin F.M."/>
            <person name="Pujade-Renaud V."/>
        </authorList>
    </citation>
    <scope>NUCLEOTIDE SEQUENCE [LARGE SCALE GENOMIC DNA]</scope>
    <source>
        <strain evidence="2 3">Philippines</strain>
    </source>
</reference>
<sequence>MLFSSHSSLSSPWRRFPREMPQAPGRSPTADSFSVFALAVHSVIFNPRAVAHPKKEQLYNRRSAGGPDAITYRSARQHFFPRGFCSSHGCASPTCCRNYKNCLFSHCTACRTCIRRLVNESPIRVSMRCCRRTVCRYRAIRQLLRLGILSAPREITSRLGRALHCASDLTFCGGFTNWSRSPASVRYRIWWPDDTTPPVHMASSIHQNKGDGGFKS</sequence>
<evidence type="ECO:0000256" key="1">
    <source>
        <dbReference type="SAM" id="MobiDB-lite"/>
    </source>
</evidence>
<keyword evidence="3" id="KW-1185">Reference proteome</keyword>